<proteinExistence type="inferred from homology"/>
<dbReference type="SUPFAM" id="SSF56935">
    <property type="entry name" value="Porins"/>
    <property type="match status" value="1"/>
</dbReference>
<dbReference type="InterPro" id="IPR012910">
    <property type="entry name" value="Plug_dom"/>
</dbReference>
<dbReference type="Gene3D" id="2.40.170.20">
    <property type="entry name" value="TonB-dependent receptor, beta-barrel domain"/>
    <property type="match status" value="1"/>
</dbReference>
<dbReference type="GO" id="GO:0006826">
    <property type="term" value="P:iron ion transport"/>
    <property type="evidence" value="ECO:0007669"/>
    <property type="project" value="UniProtKB-KW"/>
</dbReference>
<keyword evidence="10 11" id="KW-0998">Cell outer membrane</keyword>
<dbReference type="InterPro" id="IPR036942">
    <property type="entry name" value="Beta-barrel_TonB_sf"/>
</dbReference>
<keyword evidence="17" id="KW-1185">Reference proteome</keyword>
<evidence type="ECO:0000313" key="17">
    <source>
        <dbReference type="Proteomes" id="UP000623842"/>
    </source>
</evidence>
<dbReference type="GO" id="GO:0009279">
    <property type="term" value="C:cell outer membrane"/>
    <property type="evidence" value="ECO:0007669"/>
    <property type="project" value="UniProtKB-SubCell"/>
</dbReference>
<evidence type="ECO:0000256" key="8">
    <source>
        <dbReference type="ARBA" id="ARBA00023077"/>
    </source>
</evidence>
<keyword evidence="4" id="KW-0410">Iron transport</keyword>
<dbReference type="InterPro" id="IPR039426">
    <property type="entry name" value="TonB-dep_rcpt-like"/>
</dbReference>
<evidence type="ECO:0000256" key="12">
    <source>
        <dbReference type="PROSITE-ProRule" id="PRU10143"/>
    </source>
</evidence>
<accession>A0A919BA20</accession>
<keyword evidence="3 11" id="KW-1134">Transmembrane beta strand</keyword>
<keyword evidence="9 11" id="KW-0472">Membrane</keyword>
<dbReference type="AlphaFoldDB" id="A0A919BA20"/>
<keyword evidence="7" id="KW-0406">Ion transport</keyword>
<dbReference type="InterPro" id="IPR010916">
    <property type="entry name" value="TonB_box_CS"/>
</dbReference>
<dbReference type="Pfam" id="PF07715">
    <property type="entry name" value="Plug"/>
    <property type="match status" value="1"/>
</dbReference>
<evidence type="ECO:0000256" key="7">
    <source>
        <dbReference type="ARBA" id="ARBA00023065"/>
    </source>
</evidence>
<evidence type="ECO:0000256" key="5">
    <source>
        <dbReference type="ARBA" id="ARBA00022692"/>
    </source>
</evidence>
<evidence type="ECO:0000259" key="14">
    <source>
        <dbReference type="Pfam" id="PF00593"/>
    </source>
</evidence>
<sequence>MKHSLFKIKPVFTAVVGALITATTQANVVTPDAERQSMETITVLGEKANRSLKDTTSSVAVITEEELNGGQFLTFTDAIADIPNLVSVQGDAPNIRGVVGNGSASGFDTFGSGAKPRVSTIIDGVVEPFVAELSGDSAIWDIEQIEVFRGPQSTTNGRNSIGGLIFVKTKDPSFDWEGAARLGYRNQDSLIETSGVISGPIVEEELAFRLTAQQVKGDVFGDYIEKEYPFDPNELESRRIRAKLLWEPKNLDGFSALLSYSHNREQGNNGRATFDGPDPFKLERSLTRHVDTESDVLSLTLNYDISDTLSLSSTVADMSFSWNMLQYPMSWHVVMDEDSLTTDTKLNYTPKDSNFSGFIGVYYFEREQEFSNKPIYSGTEDSSSRAIYGEASFDVNDKLNIVVGGRYENERQDRPFSMPAYNIEYELNTDKNIFLPKIAVTYDITKHTTLGLSARKGYNAGGGSFNFGLGEHYYFDQEKVTTYELSSRSEFFGGDTQFSANIFFNDYDGYQDGGFGDSGKIDDYRIINVKQAQTYGAEMSISTMLTEDFELNWGLGLLKTEITDTDKFNPGFLDKELSNAPSVTSSISAKYWLLEQAYVNISASYVGEYFTDVKNTTKSGDYVLTRLAFGYEADTWQINAFVNNLFDTEEYTRLFMDRTDPTVIRNATILQPQTIGASITYHF</sequence>
<keyword evidence="16" id="KW-0675">Receptor</keyword>
<dbReference type="EMBL" id="BNCK01000001">
    <property type="protein sequence ID" value="GHF77861.1"/>
    <property type="molecule type" value="Genomic_DNA"/>
</dbReference>
<evidence type="ECO:0000256" key="1">
    <source>
        <dbReference type="ARBA" id="ARBA00004571"/>
    </source>
</evidence>
<dbReference type="InterPro" id="IPR000531">
    <property type="entry name" value="Beta-barrel_TonB"/>
</dbReference>
<keyword evidence="2 11" id="KW-0813">Transport</keyword>
<evidence type="ECO:0000256" key="3">
    <source>
        <dbReference type="ARBA" id="ARBA00022452"/>
    </source>
</evidence>
<dbReference type="Pfam" id="PF00593">
    <property type="entry name" value="TonB_dep_Rec_b-barrel"/>
    <property type="match status" value="1"/>
</dbReference>
<evidence type="ECO:0000256" key="4">
    <source>
        <dbReference type="ARBA" id="ARBA00022496"/>
    </source>
</evidence>
<feature type="domain" description="TonB-dependent receptor-like beta-barrel" evidence="14">
    <location>
        <begin position="252"/>
        <end position="645"/>
    </location>
</feature>
<keyword evidence="6" id="KW-0408">Iron</keyword>
<dbReference type="PROSITE" id="PS00430">
    <property type="entry name" value="TONB_DEPENDENT_REC_1"/>
    <property type="match status" value="1"/>
</dbReference>
<evidence type="ECO:0000256" key="11">
    <source>
        <dbReference type="PROSITE-ProRule" id="PRU01360"/>
    </source>
</evidence>
<protein>
    <submittedName>
        <fullName evidence="16">TonB-dependent receptor</fullName>
    </submittedName>
</protein>
<evidence type="ECO:0000256" key="13">
    <source>
        <dbReference type="RuleBase" id="RU003357"/>
    </source>
</evidence>
<comment type="caution">
    <text evidence="16">The sequence shown here is derived from an EMBL/GenBank/DDBJ whole genome shotgun (WGS) entry which is preliminary data.</text>
</comment>
<reference evidence="16" key="1">
    <citation type="journal article" date="2014" name="Int. J. Syst. Evol. Microbiol.">
        <title>Complete genome sequence of Corynebacterium casei LMG S-19264T (=DSM 44701T), isolated from a smear-ripened cheese.</title>
        <authorList>
            <consortium name="US DOE Joint Genome Institute (JGI-PGF)"/>
            <person name="Walter F."/>
            <person name="Albersmeier A."/>
            <person name="Kalinowski J."/>
            <person name="Ruckert C."/>
        </authorList>
    </citation>
    <scope>NUCLEOTIDE SEQUENCE</scope>
    <source>
        <strain evidence="16">KCTC 42731</strain>
    </source>
</reference>
<dbReference type="Proteomes" id="UP000623842">
    <property type="component" value="Unassembled WGS sequence"/>
</dbReference>
<keyword evidence="8 12" id="KW-0798">TonB box</keyword>
<gene>
    <name evidence="16" type="ORF">GCM10017161_01070</name>
</gene>
<reference evidence="16" key="2">
    <citation type="submission" date="2020-09" db="EMBL/GenBank/DDBJ databases">
        <authorList>
            <person name="Sun Q."/>
            <person name="Kim S."/>
        </authorList>
    </citation>
    <scope>NUCLEOTIDE SEQUENCE</scope>
    <source>
        <strain evidence="16">KCTC 42731</strain>
    </source>
</reference>
<dbReference type="PANTHER" id="PTHR32552:SF81">
    <property type="entry name" value="TONB-DEPENDENT OUTER MEMBRANE RECEPTOR"/>
    <property type="match status" value="1"/>
</dbReference>
<dbReference type="PROSITE" id="PS52016">
    <property type="entry name" value="TONB_DEPENDENT_REC_3"/>
    <property type="match status" value="1"/>
</dbReference>
<dbReference type="RefSeq" id="WP_189766770.1">
    <property type="nucleotide sequence ID" value="NZ_BNCK01000001.1"/>
</dbReference>
<evidence type="ECO:0000256" key="2">
    <source>
        <dbReference type="ARBA" id="ARBA00022448"/>
    </source>
</evidence>
<organism evidence="16 17">
    <name type="scientific">Thalassotalea marina</name>
    <dbReference type="NCBI Taxonomy" id="1673741"/>
    <lineage>
        <taxon>Bacteria</taxon>
        <taxon>Pseudomonadati</taxon>
        <taxon>Pseudomonadota</taxon>
        <taxon>Gammaproteobacteria</taxon>
        <taxon>Alteromonadales</taxon>
        <taxon>Colwelliaceae</taxon>
        <taxon>Thalassotalea</taxon>
    </lineage>
</organism>
<evidence type="ECO:0000256" key="10">
    <source>
        <dbReference type="ARBA" id="ARBA00023237"/>
    </source>
</evidence>
<comment type="similarity">
    <text evidence="11 13">Belongs to the TonB-dependent receptor family.</text>
</comment>
<evidence type="ECO:0000259" key="15">
    <source>
        <dbReference type="Pfam" id="PF07715"/>
    </source>
</evidence>
<name>A0A919BA20_9GAMM</name>
<evidence type="ECO:0000256" key="9">
    <source>
        <dbReference type="ARBA" id="ARBA00023136"/>
    </source>
</evidence>
<comment type="subcellular location">
    <subcellularLocation>
        <location evidence="1 11">Cell outer membrane</location>
        <topology evidence="1 11">Multi-pass membrane protein</topology>
    </subcellularLocation>
</comment>
<keyword evidence="5 11" id="KW-0812">Transmembrane</keyword>
<dbReference type="PANTHER" id="PTHR32552">
    <property type="entry name" value="FERRICHROME IRON RECEPTOR-RELATED"/>
    <property type="match status" value="1"/>
</dbReference>
<evidence type="ECO:0000256" key="6">
    <source>
        <dbReference type="ARBA" id="ARBA00023004"/>
    </source>
</evidence>
<feature type="short sequence motif" description="TonB box" evidence="12">
    <location>
        <begin position="40"/>
        <end position="46"/>
    </location>
</feature>
<evidence type="ECO:0000313" key="16">
    <source>
        <dbReference type="EMBL" id="GHF77861.1"/>
    </source>
</evidence>
<feature type="domain" description="TonB-dependent receptor plug" evidence="15">
    <location>
        <begin position="52"/>
        <end position="163"/>
    </location>
</feature>